<dbReference type="GO" id="GO:0008168">
    <property type="term" value="F:methyltransferase activity"/>
    <property type="evidence" value="ECO:0007669"/>
    <property type="project" value="UniProtKB-KW"/>
</dbReference>
<protein>
    <submittedName>
        <fullName evidence="2">Methyltransferase domain-containing protein</fullName>
    </submittedName>
</protein>
<dbReference type="InterPro" id="IPR050508">
    <property type="entry name" value="Methyltransf_Superfamily"/>
</dbReference>
<keyword evidence="2" id="KW-0489">Methyltransferase</keyword>
<evidence type="ECO:0000313" key="3">
    <source>
        <dbReference type="Proteomes" id="UP000741360"/>
    </source>
</evidence>
<comment type="caution">
    <text evidence="2">The sequence shown here is derived from an EMBL/GenBank/DDBJ whole genome shotgun (WGS) entry which is preliminary data.</text>
</comment>
<dbReference type="Gene3D" id="3.40.50.150">
    <property type="entry name" value="Vaccinia Virus protein VP39"/>
    <property type="match status" value="1"/>
</dbReference>
<dbReference type="AlphaFoldDB" id="A0A932GSM8"/>
<organism evidence="2 3">
    <name type="scientific">Tectimicrobiota bacterium</name>
    <dbReference type="NCBI Taxonomy" id="2528274"/>
    <lineage>
        <taxon>Bacteria</taxon>
        <taxon>Pseudomonadati</taxon>
        <taxon>Nitrospinota/Tectimicrobiota group</taxon>
        <taxon>Candidatus Tectimicrobiota</taxon>
    </lineage>
</organism>
<dbReference type="Proteomes" id="UP000741360">
    <property type="component" value="Unassembled WGS sequence"/>
</dbReference>
<proteinExistence type="predicted"/>
<dbReference type="InterPro" id="IPR029063">
    <property type="entry name" value="SAM-dependent_MTases_sf"/>
</dbReference>
<dbReference type="EMBL" id="JACPSX010000275">
    <property type="protein sequence ID" value="MBI3016200.1"/>
    <property type="molecule type" value="Genomic_DNA"/>
</dbReference>
<dbReference type="InterPro" id="IPR025714">
    <property type="entry name" value="Methyltranfer_dom"/>
</dbReference>
<dbReference type="Pfam" id="PF13847">
    <property type="entry name" value="Methyltransf_31"/>
    <property type="match status" value="1"/>
</dbReference>
<evidence type="ECO:0000259" key="1">
    <source>
        <dbReference type="Pfam" id="PF13847"/>
    </source>
</evidence>
<evidence type="ECO:0000313" key="2">
    <source>
        <dbReference type="EMBL" id="MBI3016200.1"/>
    </source>
</evidence>
<reference evidence="2" key="1">
    <citation type="submission" date="2020-07" db="EMBL/GenBank/DDBJ databases">
        <title>Huge and variable diversity of episymbiotic CPR bacteria and DPANN archaea in groundwater ecosystems.</title>
        <authorList>
            <person name="He C.Y."/>
            <person name="Keren R."/>
            <person name="Whittaker M."/>
            <person name="Farag I.F."/>
            <person name="Doudna J."/>
            <person name="Cate J.H.D."/>
            <person name="Banfield J.F."/>
        </authorList>
    </citation>
    <scope>NUCLEOTIDE SEQUENCE</scope>
    <source>
        <strain evidence="2">NC_groundwater_717_Ag_S-0.2um_59_8</strain>
    </source>
</reference>
<gene>
    <name evidence="2" type="ORF">HYY65_14320</name>
</gene>
<dbReference type="GO" id="GO:0032259">
    <property type="term" value="P:methylation"/>
    <property type="evidence" value="ECO:0007669"/>
    <property type="project" value="UniProtKB-KW"/>
</dbReference>
<keyword evidence="2" id="KW-0808">Transferase</keyword>
<sequence>MEAAIKMIGELSSGEIRELVRGKYSEVALNSTSKYKFRVGKQYALDLGYAAGEIESFPEMLAESFTGVSSYLARCGEFAPGEVILELGAGGGLDTALLARKVGPSGKVIGIDLSLAMVRKAVTGLGRLGLPNVRCVQALAEELPLPDSSVDWVVSNGIFNLSPEKERILEEVHRVLKPRGRVLCSEIVLQREPSLEERFHEEDWFK</sequence>
<feature type="domain" description="Methyltransferase" evidence="1">
    <location>
        <begin position="81"/>
        <end position="192"/>
    </location>
</feature>
<accession>A0A932GSM8</accession>
<dbReference type="CDD" id="cd02440">
    <property type="entry name" value="AdoMet_MTases"/>
    <property type="match status" value="1"/>
</dbReference>
<dbReference type="SUPFAM" id="SSF53335">
    <property type="entry name" value="S-adenosyl-L-methionine-dependent methyltransferases"/>
    <property type="match status" value="1"/>
</dbReference>
<dbReference type="PANTHER" id="PTHR42912">
    <property type="entry name" value="METHYLTRANSFERASE"/>
    <property type="match status" value="1"/>
</dbReference>
<name>A0A932GSM8_UNCTE</name>